<comment type="subcellular location">
    <subcellularLocation>
        <location evidence="1 13">Cytoplasm</location>
    </subcellularLocation>
</comment>
<reference evidence="15" key="1">
    <citation type="submission" date="2021-12" db="EMBL/GenBank/DDBJ databases">
        <title>Discovery of the Pendulisporaceae a myxobacterial family with distinct sporulation behavior and unique specialized metabolism.</title>
        <authorList>
            <person name="Garcia R."/>
            <person name="Popoff A."/>
            <person name="Bader C.D."/>
            <person name="Loehr J."/>
            <person name="Walesch S."/>
            <person name="Walt C."/>
            <person name="Boldt J."/>
            <person name="Bunk B."/>
            <person name="Haeckl F.J.F.P.J."/>
            <person name="Gunesch A.P."/>
            <person name="Birkelbach J."/>
            <person name="Nuebel U."/>
            <person name="Pietschmann T."/>
            <person name="Bach T."/>
            <person name="Mueller R."/>
        </authorList>
    </citation>
    <scope>NUCLEOTIDE SEQUENCE</scope>
    <source>
        <strain evidence="15">MSr11367</strain>
    </source>
</reference>
<name>A0ABZ2L6X5_9BACT</name>
<evidence type="ECO:0000256" key="13">
    <source>
        <dbReference type="PIRNR" id="PIRNR004930"/>
    </source>
</evidence>
<dbReference type="Gene3D" id="3.40.50.11030">
    <property type="entry name" value="Threonylcarbamoyl-AMP synthase, C-terminal domain"/>
    <property type="match status" value="1"/>
</dbReference>
<dbReference type="NCBIfam" id="TIGR00057">
    <property type="entry name" value="L-threonylcarbamoyladenylate synthase"/>
    <property type="match status" value="1"/>
</dbReference>
<evidence type="ECO:0000256" key="11">
    <source>
        <dbReference type="ARBA" id="ARBA00029774"/>
    </source>
</evidence>
<dbReference type="InterPro" id="IPR050156">
    <property type="entry name" value="TC-AMP_synthase_SUA5"/>
</dbReference>
<evidence type="ECO:0000256" key="9">
    <source>
        <dbReference type="ARBA" id="ARBA00022741"/>
    </source>
</evidence>
<dbReference type="PANTHER" id="PTHR17490:SF16">
    <property type="entry name" value="THREONYLCARBAMOYL-AMP SYNTHASE"/>
    <property type="match status" value="1"/>
</dbReference>
<organism evidence="15 16">
    <name type="scientific">Pendulispora rubella</name>
    <dbReference type="NCBI Taxonomy" id="2741070"/>
    <lineage>
        <taxon>Bacteria</taxon>
        <taxon>Pseudomonadati</taxon>
        <taxon>Myxococcota</taxon>
        <taxon>Myxococcia</taxon>
        <taxon>Myxococcales</taxon>
        <taxon>Sorangiineae</taxon>
        <taxon>Pendulisporaceae</taxon>
        <taxon>Pendulispora</taxon>
    </lineage>
</organism>
<dbReference type="Proteomes" id="UP001374803">
    <property type="component" value="Chromosome"/>
</dbReference>
<keyword evidence="8 13" id="KW-0548">Nucleotidyltransferase</keyword>
<evidence type="ECO:0000256" key="10">
    <source>
        <dbReference type="ARBA" id="ARBA00022840"/>
    </source>
</evidence>
<dbReference type="InterPro" id="IPR010923">
    <property type="entry name" value="T(6)A37_SUA5"/>
</dbReference>
<evidence type="ECO:0000259" key="14">
    <source>
        <dbReference type="PROSITE" id="PS51163"/>
    </source>
</evidence>
<evidence type="ECO:0000256" key="7">
    <source>
        <dbReference type="ARBA" id="ARBA00022694"/>
    </source>
</evidence>
<evidence type="ECO:0000256" key="8">
    <source>
        <dbReference type="ARBA" id="ARBA00022695"/>
    </source>
</evidence>
<keyword evidence="9 13" id="KW-0547">Nucleotide-binding</keyword>
<evidence type="ECO:0000256" key="1">
    <source>
        <dbReference type="ARBA" id="ARBA00004496"/>
    </source>
</evidence>
<dbReference type="InterPro" id="IPR005145">
    <property type="entry name" value="Sua5_C"/>
</dbReference>
<protein>
    <recommendedName>
        <fullName evidence="4 13">Threonylcarbamoyl-AMP synthase</fullName>
        <shortName evidence="13">TC-AMP synthase</shortName>
        <ecNumber evidence="3 13">2.7.7.87</ecNumber>
    </recommendedName>
    <alternativeName>
        <fullName evidence="11 13">L-threonylcarbamoyladenylate synthase</fullName>
    </alternativeName>
</protein>
<dbReference type="PIRSF" id="PIRSF004930">
    <property type="entry name" value="Tln_factor_SUA5"/>
    <property type="match status" value="1"/>
</dbReference>
<sequence length="329" mass="34802">MKLVTIHPEHPDPGDIDAAARILGAGGLVAFPTETVYGLGARGLDPDAVGRIFRAKGRPRSHPLILHVLGEDEARELALGWNERTAELARAFWPGPLTLVVDRAPHVPAEAAGGGASIALRAPIHPVARALIARLGEPIAAPSANRYQTISPTAAAHVVKSLGDAVDMVLDGGACPGGIESTVVDVRGPRPVVLRPGGIDLPTLRSVVRDIEMHVASDVAQNAARPSPGMDARHYAPRGRILLADGPAHLAHLAREHRGSALAIVAHSDEARSLAHHVLPGDPKGYERALFTTLHACDDANAQIILIESPPHDERWLAIHDRLRRAAST</sequence>
<evidence type="ECO:0000256" key="5">
    <source>
        <dbReference type="ARBA" id="ARBA00022490"/>
    </source>
</evidence>
<keyword evidence="10 13" id="KW-0067">ATP-binding</keyword>
<feature type="domain" description="YrdC-like" evidence="14">
    <location>
        <begin position="13"/>
        <end position="199"/>
    </location>
</feature>
<evidence type="ECO:0000256" key="2">
    <source>
        <dbReference type="ARBA" id="ARBA00007663"/>
    </source>
</evidence>
<keyword evidence="6 13" id="KW-0808">Transferase</keyword>
<evidence type="ECO:0000313" key="15">
    <source>
        <dbReference type="EMBL" id="WXB06527.1"/>
    </source>
</evidence>
<evidence type="ECO:0000313" key="16">
    <source>
        <dbReference type="Proteomes" id="UP001374803"/>
    </source>
</evidence>
<comment type="catalytic activity">
    <reaction evidence="12 13">
        <text>L-threonine + hydrogencarbonate + ATP = L-threonylcarbamoyladenylate + diphosphate + H2O</text>
        <dbReference type="Rhea" id="RHEA:36407"/>
        <dbReference type="ChEBI" id="CHEBI:15377"/>
        <dbReference type="ChEBI" id="CHEBI:17544"/>
        <dbReference type="ChEBI" id="CHEBI:30616"/>
        <dbReference type="ChEBI" id="CHEBI:33019"/>
        <dbReference type="ChEBI" id="CHEBI:57926"/>
        <dbReference type="ChEBI" id="CHEBI:73682"/>
        <dbReference type="EC" id="2.7.7.87"/>
    </reaction>
</comment>
<evidence type="ECO:0000256" key="3">
    <source>
        <dbReference type="ARBA" id="ARBA00012584"/>
    </source>
</evidence>
<dbReference type="PANTHER" id="PTHR17490">
    <property type="entry name" value="SUA5"/>
    <property type="match status" value="1"/>
</dbReference>
<comment type="function">
    <text evidence="13">Required for the formation of a threonylcarbamoyl group on adenosine at position 37 (t(6)A37) in tRNAs that read codons beginning with adenine.</text>
</comment>
<proteinExistence type="inferred from homology"/>
<dbReference type="Pfam" id="PF03481">
    <property type="entry name" value="Sua5_C"/>
    <property type="match status" value="1"/>
</dbReference>
<gene>
    <name evidence="15" type="ORF">LVJ94_04620</name>
</gene>
<evidence type="ECO:0000256" key="4">
    <source>
        <dbReference type="ARBA" id="ARBA00015492"/>
    </source>
</evidence>
<dbReference type="SUPFAM" id="SSF55821">
    <property type="entry name" value="YrdC/RibB"/>
    <property type="match status" value="1"/>
</dbReference>
<evidence type="ECO:0000256" key="6">
    <source>
        <dbReference type="ARBA" id="ARBA00022679"/>
    </source>
</evidence>
<keyword evidence="5 13" id="KW-0963">Cytoplasm</keyword>
<dbReference type="InterPro" id="IPR038385">
    <property type="entry name" value="Sua5/YwlC_C"/>
</dbReference>
<dbReference type="Gene3D" id="3.90.870.10">
    <property type="entry name" value="DHBP synthase"/>
    <property type="match status" value="1"/>
</dbReference>
<dbReference type="EC" id="2.7.7.87" evidence="3 13"/>
<dbReference type="RefSeq" id="WP_394836176.1">
    <property type="nucleotide sequence ID" value="NZ_CP089929.1"/>
</dbReference>
<dbReference type="Pfam" id="PF01300">
    <property type="entry name" value="Sua5_yciO_yrdC"/>
    <property type="match status" value="1"/>
</dbReference>
<comment type="similarity">
    <text evidence="2 13">Belongs to the SUA5 family.</text>
</comment>
<evidence type="ECO:0000256" key="12">
    <source>
        <dbReference type="ARBA" id="ARBA00048366"/>
    </source>
</evidence>
<dbReference type="InterPro" id="IPR017945">
    <property type="entry name" value="DHBP_synth_RibB-like_a/b_dom"/>
</dbReference>
<accession>A0ABZ2L6X5</accession>
<keyword evidence="16" id="KW-1185">Reference proteome</keyword>
<dbReference type="PROSITE" id="PS51163">
    <property type="entry name" value="YRDC"/>
    <property type="match status" value="1"/>
</dbReference>
<dbReference type="EMBL" id="CP089983">
    <property type="protein sequence ID" value="WXB06527.1"/>
    <property type="molecule type" value="Genomic_DNA"/>
</dbReference>
<keyword evidence="7 13" id="KW-0819">tRNA processing</keyword>
<dbReference type="InterPro" id="IPR006070">
    <property type="entry name" value="Sua5-like_dom"/>
</dbReference>